<dbReference type="EMBL" id="SNWD01000007">
    <property type="protein sequence ID" value="TDN81742.1"/>
    <property type="molecule type" value="Genomic_DNA"/>
</dbReference>
<dbReference type="Proteomes" id="UP000295493">
    <property type="component" value="Unassembled WGS sequence"/>
</dbReference>
<dbReference type="AlphaFoldDB" id="A0A4R6FJV5"/>
<evidence type="ECO:0000313" key="3">
    <source>
        <dbReference type="Proteomes" id="UP000295493"/>
    </source>
</evidence>
<sequence>MPSETAIRRVMEDTGMEYLQAYRHVQARDHLNRTGAIYNRPGRFAAFERYWNDPAYRDGVEAQVQSNRDRDRANAAIDEGMRKARERRALATGGEA</sequence>
<proteinExistence type="predicted"/>
<organism evidence="2 3">
    <name type="scientific">Stakelama pacifica</name>
    <dbReference type="NCBI Taxonomy" id="517720"/>
    <lineage>
        <taxon>Bacteria</taxon>
        <taxon>Pseudomonadati</taxon>
        <taxon>Pseudomonadota</taxon>
        <taxon>Alphaproteobacteria</taxon>
        <taxon>Sphingomonadales</taxon>
        <taxon>Sphingomonadaceae</taxon>
        <taxon>Stakelama</taxon>
    </lineage>
</organism>
<gene>
    <name evidence="2" type="ORF">EV664_107144</name>
</gene>
<evidence type="ECO:0000256" key="1">
    <source>
        <dbReference type="SAM" id="MobiDB-lite"/>
    </source>
</evidence>
<accession>A0A4R6FJV5</accession>
<keyword evidence="3" id="KW-1185">Reference proteome</keyword>
<evidence type="ECO:0000313" key="2">
    <source>
        <dbReference type="EMBL" id="TDN81742.1"/>
    </source>
</evidence>
<dbReference type="RefSeq" id="WP_133495863.1">
    <property type="nucleotide sequence ID" value="NZ_BMLU01000007.1"/>
</dbReference>
<name>A0A4R6FJV5_9SPHN</name>
<reference evidence="2 3" key="1">
    <citation type="submission" date="2019-03" db="EMBL/GenBank/DDBJ databases">
        <title>Genomic Encyclopedia of Type Strains, Phase IV (KMG-IV): sequencing the most valuable type-strain genomes for metagenomic binning, comparative biology and taxonomic classification.</title>
        <authorList>
            <person name="Goeker M."/>
        </authorList>
    </citation>
    <scope>NUCLEOTIDE SEQUENCE [LARGE SCALE GENOMIC DNA]</scope>
    <source>
        <strain evidence="2 3">DSM 25059</strain>
    </source>
</reference>
<feature type="region of interest" description="Disordered" evidence="1">
    <location>
        <begin position="62"/>
        <end position="96"/>
    </location>
</feature>
<feature type="compositionally biased region" description="Basic and acidic residues" evidence="1">
    <location>
        <begin position="67"/>
        <end position="89"/>
    </location>
</feature>
<comment type="caution">
    <text evidence="2">The sequence shown here is derived from an EMBL/GenBank/DDBJ whole genome shotgun (WGS) entry which is preliminary data.</text>
</comment>
<protein>
    <submittedName>
        <fullName evidence="2">Uncharacterized protein</fullName>
    </submittedName>
</protein>